<keyword evidence="2" id="KW-1185">Reference proteome</keyword>
<evidence type="ECO:0000313" key="1">
    <source>
        <dbReference type="EMBL" id="KAF4243947.1"/>
    </source>
</evidence>
<evidence type="ECO:0000313" key="2">
    <source>
        <dbReference type="Proteomes" id="UP000653565"/>
    </source>
</evidence>
<reference evidence="1" key="2">
    <citation type="submission" date="2020-04" db="EMBL/GenBank/DDBJ databases">
        <authorList>
            <person name="Santos R.A.C."/>
            <person name="Steenwyk J.L."/>
            <person name="Rivero-Menendez O."/>
            <person name="Mead M.E."/>
            <person name="Silva L.P."/>
            <person name="Bastos R.W."/>
            <person name="Alastruey-Izquierdo A."/>
            <person name="Goldman G.H."/>
            <person name="Rokas A."/>
        </authorList>
    </citation>
    <scope>NUCLEOTIDE SEQUENCE</scope>
    <source>
        <strain evidence="1">CNM-CM6805</strain>
    </source>
</reference>
<comment type="caution">
    <text evidence="1">The sequence shown here is derived from an EMBL/GenBank/DDBJ whole genome shotgun (WGS) entry which is preliminary data.</text>
</comment>
<organism evidence="1 2">
    <name type="scientific">Aspergillus fumigatiaffinis</name>
    <dbReference type="NCBI Taxonomy" id="340414"/>
    <lineage>
        <taxon>Eukaryota</taxon>
        <taxon>Fungi</taxon>
        <taxon>Dikarya</taxon>
        <taxon>Ascomycota</taxon>
        <taxon>Pezizomycotina</taxon>
        <taxon>Eurotiomycetes</taxon>
        <taxon>Eurotiomycetidae</taxon>
        <taxon>Eurotiales</taxon>
        <taxon>Aspergillaceae</taxon>
        <taxon>Aspergillus</taxon>
        <taxon>Aspergillus subgen. Fumigati</taxon>
    </lineage>
</organism>
<dbReference type="Proteomes" id="UP000653565">
    <property type="component" value="Unassembled WGS sequence"/>
</dbReference>
<proteinExistence type="predicted"/>
<protein>
    <submittedName>
        <fullName evidence="1">Uncharacterized protein</fullName>
    </submittedName>
</protein>
<name>A0A8H4HHE9_9EURO</name>
<dbReference type="AlphaFoldDB" id="A0A8H4HHE9"/>
<accession>A0A8H4HHE9</accession>
<gene>
    <name evidence="1" type="ORF">CNMCM6805_010458</name>
</gene>
<dbReference type="OrthoDB" id="5428055at2759"/>
<sequence>MDQASAYRHRQSFGRLQWKRDFAIRQVTLYHGQDNRLKCPPAGSMVEEFLTFYSPDFIPPRRYELLRRILERTGARSFPEAIKSFPADKRILAMVDDRFDPCVSVSLPSGARFLPLRQWESEGYMQRPPEGQHIHVYGTDAETLHVNLQKDYELIAALIAFDNNNTVYFDLDADGPLQDKFRECISQRMEIMEKMSGVLVNASSLAESITATRQGDNIRLLTYITIVRIAPQAPLSPGTRWQPS</sequence>
<reference evidence="1" key="1">
    <citation type="journal article" date="2020" name="bioRxiv">
        <title>Genomic and phenotypic heterogeneity of clinical isolates of the human pathogens Aspergillus fumigatus, Aspergillus lentulus and Aspergillus fumigatiaffinis.</title>
        <authorList>
            <person name="dos Santos R.A.C."/>
            <person name="Steenwyk J.L."/>
            <person name="Rivero-Menendez O."/>
            <person name="Mead M.E."/>
            <person name="Silva L.P."/>
            <person name="Bastos R.W."/>
            <person name="Alastruey-Izquierdo A."/>
            <person name="Goldman G.H."/>
            <person name="Rokas A."/>
        </authorList>
    </citation>
    <scope>NUCLEOTIDE SEQUENCE</scope>
    <source>
        <strain evidence="1">CNM-CM6805</strain>
    </source>
</reference>
<dbReference type="EMBL" id="JAAAPX010000009">
    <property type="protein sequence ID" value="KAF4243947.1"/>
    <property type="molecule type" value="Genomic_DNA"/>
</dbReference>